<gene>
    <name evidence="1" type="ORF">CINCED_3A006892</name>
</gene>
<proteinExistence type="predicted"/>
<protein>
    <submittedName>
        <fullName evidence="1">Uncharacterized protein</fullName>
    </submittedName>
</protein>
<accession>A0A5E4LY35</accession>
<dbReference type="OrthoDB" id="200110at2759"/>
<evidence type="ECO:0000313" key="2">
    <source>
        <dbReference type="Proteomes" id="UP000325440"/>
    </source>
</evidence>
<name>A0A5E4LY35_9HEMI</name>
<dbReference type="EMBL" id="CABPRJ010000004">
    <property type="protein sequence ID" value="VVC24642.1"/>
    <property type="molecule type" value="Genomic_DNA"/>
</dbReference>
<organism evidence="1 2">
    <name type="scientific">Cinara cedri</name>
    <dbReference type="NCBI Taxonomy" id="506608"/>
    <lineage>
        <taxon>Eukaryota</taxon>
        <taxon>Metazoa</taxon>
        <taxon>Ecdysozoa</taxon>
        <taxon>Arthropoda</taxon>
        <taxon>Hexapoda</taxon>
        <taxon>Insecta</taxon>
        <taxon>Pterygota</taxon>
        <taxon>Neoptera</taxon>
        <taxon>Paraneoptera</taxon>
        <taxon>Hemiptera</taxon>
        <taxon>Sternorrhyncha</taxon>
        <taxon>Aphidomorpha</taxon>
        <taxon>Aphidoidea</taxon>
        <taxon>Aphididae</taxon>
        <taxon>Lachninae</taxon>
        <taxon>Cinara</taxon>
    </lineage>
</organism>
<evidence type="ECO:0000313" key="1">
    <source>
        <dbReference type="EMBL" id="VVC24642.1"/>
    </source>
</evidence>
<dbReference type="Proteomes" id="UP000325440">
    <property type="component" value="Unassembled WGS sequence"/>
</dbReference>
<dbReference type="AlphaFoldDB" id="A0A5E4LY35"/>
<sequence>MGSSVTESMSSDVLDLTNFDSCGHLSPFILTSPRSLLACRKAKIKASGLPNELLYKSAADVSKDLGVSIKLAYPVYQQHEKIRQGKF</sequence>
<keyword evidence="2" id="KW-1185">Reference proteome</keyword>
<reference evidence="1 2" key="1">
    <citation type="submission" date="2019-08" db="EMBL/GenBank/DDBJ databases">
        <authorList>
            <person name="Alioto T."/>
            <person name="Alioto T."/>
            <person name="Gomez Garrido J."/>
        </authorList>
    </citation>
    <scope>NUCLEOTIDE SEQUENCE [LARGE SCALE GENOMIC DNA]</scope>
</reference>